<protein>
    <submittedName>
        <fullName evidence="4">Alpha-amlyase</fullName>
    </submittedName>
</protein>
<dbReference type="InterPro" id="IPR006047">
    <property type="entry name" value="GH13_cat_dom"/>
</dbReference>
<comment type="caution">
    <text evidence="4">The sequence shown here is derived from an EMBL/GenBank/DDBJ whole genome shotgun (WGS) entry which is preliminary data.</text>
</comment>
<name>A0A3N9UGZ9_9BACI</name>
<dbReference type="OrthoDB" id="9805159at2"/>
<dbReference type="AlphaFoldDB" id="A0A3N9UGZ9"/>
<keyword evidence="1" id="KW-1133">Transmembrane helix</keyword>
<evidence type="ECO:0000313" key="5">
    <source>
        <dbReference type="Proteomes" id="UP000274033"/>
    </source>
</evidence>
<dbReference type="GO" id="GO:0016829">
    <property type="term" value="F:lyase activity"/>
    <property type="evidence" value="ECO:0007669"/>
    <property type="project" value="UniProtKB-KW"/>
</dbReference>
<evidence type="ECO:0000259" key="3">
    <source>
        <dbReference type="SMART" id="SM00642"/>
    </source>
</evidence>
<feature type="transmembrane region" description="Helical" evidence="1">
    <location>
        <begin position="453"/>
        <end position="474"/>
    </location>
</feature>
<accession>A0A3N9UGZ9</accession>
<keyword evidence="1" id="KW-0472">Membrane</keyword>
<dbReference type="Gene3D" id="3.20.20.80">
    <property type="entry name" value="Glycosidases"/>
    <property type="match status" value="1"/>
</dbReference>
<gene>
    <name evidence="4" type="ORF">EBB45_06510</name>
</gene>
<dbReference type="EMBL" id="RRCT01000004">
    <property type="protein sequence ID" value="RQW75394.1"/>
    <property type="molecule type" value="Genomic_DNA"/>
</dbReference>
<feature type="chain" id="PRO_5018236954" evidence="2">
    <location>
        <begin position="29"/>
        <end position="484"/>
    </location>
</feature>
<dbReference type="Pfam" id="PF22026">
    <property type="entry name" value="Alpha-amylase_C_2"/>
    <property type="match status" value="1"/>
</dbReference>
<dbReference type="InterPro" id="IPR017853">
    <property type="entry name" value="GH"/>
</dbReference>
<evidence type="ECO:0000256" key="1">
    <source>
        <dbReference type="SAM" id="Phobius"/>
    </source>
</evidence>
<dbReference type="GO" id="GO:0005975">
    <property type="term" value="P:carbohydrate metabolic process"/>
    <property type="evidence" value="ECO:0007669"/>
    <property type="project" value="InterPro"/>
</dbReference>
<dbReference type="RefSeq" id="WP_124763696.1">
    <property type="nucleotide sequence ID" value="NZ_JAFBDY010000003.1"/>
</dbReference>
<organism evidence="4 5">
    <name type="scientific">Lysinibacillus composti</name>
    <dbReference type="NCBI Taxonomy" id="720633"/>
    <lineage>
        <taxon>Bacteria</taxon>
        <taxon>Bacillati</taxon>
        <taxon>Bacillota</taxon>
        <taxon>Bacilli</taxon>
        <taxon>Bacillales</taxon>
        <taxon>Bacillaceae</taxon>
        <taxon>Lysinibacillus</taxon>
    </lineage>
</organism>
<keyword evidence="1" id="KW-0812">Transmembrane</keyword>
<dbReference type="SUPFAM" id="SSF51011">
    <property type="entry name" value="Glycosyl hydrolase domain"/>
    <property type="match status" value="1"/>
</dbReference>
<evidence type="ECO:0000256" key="2">
    <source>
        <dbReference type="SAM" id="SignalP"/>
    </source>
</evidence>
<dbReference type="Gene3D" id="2.60.40.1180">
    <property type="entry name" value="Golgi alpha-mannosidase II"/>
    <property type="match status" value="1"/>
</dbReference>
<sequence>MNFKKWICATATTILLASSLSFSSVANAEETKTIADESIYDLLVDRFFNATGENDYHTDPKDISQFSGGDFQGISEKLSLITDMGFTIVSIGPIFSTEKYDGSMTTSYTELEKHFGTKEDFEQMIDSLNQRDVSVMVDFPLSNVSENHEWAKDSSKQQWIASTNDGIVQWDLNNEEVQRALIDAVVEFVTTYNVGGIRLTNLENADTNFVNNIIDEIKAVNDKIYVISNEDSDANFDASYYSDTNETFRNIYKNVDLDSSAQLKHIEPYAKGEDKPTQIMIDTIQSDRFVYDVEAFPPTRLKLSVAATLLLPGVPVMQYGTEIAMNGEAGPEAHQLYNFKTNDELIDAISNLQSLRNQSDTLRNGKFKLVKNENGFLAFERISDDEHWLVIINNTGKTTRVDLSEEEIGADKEIRGMFESEIIRANDEGNYPVVLDREMVEVYQIIDERGLNVGYLVALGFVYLIFIGFIVIILKRAKRNKTAK</sequence>
<dbReference type="Pfam" id="PF00128">
    <property type="entry name" value="Alpha-amylase"/>
    <property type="match status" value="1"/>
</dbReference>
<evidence type="ECO:0000313" key="4">
    <source>
        <dbReference type="EMBL" id="RQW75394.1"/>
    </source>
</evidence>
<dbReference type="PANTHER" id="PTHR10357">
    <property type="entry name" value="ALPHA-AMYLASE FAMILY MEMBER"/>
    <property type="match status" value="1"/>
</dbReference>
<keyword evidence="2" id="KW-0732">Signal</keyword>
<keyword evidence="5" id="KW-1185">Reference proteome</keyword>
<dbReference type="InterPro" id="IPR013780">
    <property type="entry name" value="Glyco_hydro_b"/>
</dbReference>
<feature type="signal peptide" evidence="2">
    <location>
        <begin position="1"/>
        <end position="28"/>
    </location>
</feature>
<proteinExistence type="predicted"/>
<dbReference type="SUPFAM" id="SSF51445">
    <property type="entry name" value="(Trans)glycosidases"/>
    <property type="match status" value="1"/>
</dbReference>
<dbReference type="InterPro" id="IPR054174">
    <property type="entry name" value="Alpha-amylase-like_C"/>
</dbReference>
<keyword evidence="4" id="KW-0456">Lyase</keyword>
<dbReference type="SMART" id="SM00642">
    <property type="entry name" value="Aamy"/>
    <property type="match status" value="1"/>
</dbReference>
<dbReference type="Proteomes" id="UP000274033">
    <property type="component" value="Unassembled WGS sequence"/>
</dbReference>
<reference evidence="4 5" key="1">
    <citation type="journal article" date="2013" name="J. Microbiol.">
        <title>Lysinibacillus chungkukjangi sp. nov., isolated from Chungkukjang, Korean fermented soybean food.</title>
        <authorList>
            <person name="Kim S.J."/>
            <person name="Jang Y.H."/>
            <person name="Hamada M."/>
            <person name="Ahn J.H."/>
            <person name="Weon H.Y."/>
            <person name="Suzuki K."/>
            <person name="Whang K.S."/>
            <person name="Kwon S.W."/>
        </authorList>
    </citation>
    <scope>NUCLEOTIDE SEQUENCE [LARGE SCALE GENOMIC DNA]</scope>
    <source>
        <strain evidence="4 5">MCCC 1A12701</strain>
    </source>
</reference>
<feature type="domain" description="Glycosyl hydrolase family 13 catalytic" evidence="3">
    <location>
        <begin position="41"/>
        <end position="356"/>
    </location>
</feature>